<dbReference type="EMBL" id="AZIL01001054">
    <property type="protein sequence ID" value="EWM25169.1"/>
    <property type="molecule type" value="Genomic_DNA"/>
</dbReference>
<reference evidence="2 3" key="1">
    <citation type="journal article" date="2014" name="Mol. Plant">
        <title>Chromosome Scale Genome Assembly and Transcriptome Profiling of Nannochloropsis gaditana in Nitrogen Depletion.</title>
        <authorList>
            <person name="Corteggiani Carpinelli E."/>
            <person name="Telatin A."/>
            <person name="Vitulo N."/>
            <person name="Forcato C."/>
            <person name="D'Angelo M."/>
            <person name="Schiavon R."/>
            <person name="Vezzi A."/>
            <person name="Giacometti G.M."/>
            <person name="Morosinotto T."/>
            <person name="Valle G."/>
        </authorList>
    </citation>
    <scope>NUCLEOTIDE SEQUENCE [LARGE SCALE GENOMIC DNA]</scope>
    <source>
        <strain evidence="2 3">B-31</strain>
    </source>
</reference>
<evidence type="ECO:0000256" key="1">
    <source>
        <dbReference type="SAM" id="MobiDB-lite"/>
    </source>
</evidence>
<protein>
    <submittedName>
        <fullName evidence="2">Uncharacterized protein</fullName>
    </submittedName>
</protein>
<dbReference type="Proteomes" id="UP000019335">
    <property type="component" value="Chromosome 12"/>
</dbReference>
<proteinExistence type="predicted"/>
<evidence type="ECO:0000313" key="2">
    <source>
        <dbReference type="EMBL" id="EWM25169.1"/>
    </source>
</evidence>
<sequence>MHHYCVFLVLDVIYSLLRREKEKEEMLGDVIPVGSIAAGDKVIILEYCIASDQLRAVDARLPLFQMERKSLLDNRGSQRSWRPPVCMGGERGQSRLTTSPTFVF</sequence>
<gene>
    <name evidence="2" type="ORF">Naga_100490g5</name>
</gene>
<evidence type="ECO:0000313" key="3">
    <source>
        <dbReference type="Proteomes" id="UP000019335"/>
    </source>
</evidence>
<feature type="compositionally biased region" description="Polar residues" evidence="1">
    <location>
        <begin position="94"/>
        <end position="104"/>
    </location>
</feature>
<feature type="region of interest" description="Disordered" evidence="1">
    <location>
        <begin position="75"/>
        <end position="104"/>
    </location>
</feature>
<keyword evidence="3" id="KW-1185">Reference proteome</keyword>
<name>W7TXT2_9STRA</name>
<accession>W7TXT2</accession>
<organism evidence="2 3">
    <name type="scientific">Nannochloropsis gaditana</name>
    <dbReference type="NCBI Taxonomy" id="72520"/>
    <lineage>
        <taxon>Eukaryota</taxon>
        <taxon>Sar</taxon>
        <taxon>Stramenopiles</taxon>
        <taxon>Ochrophyta</taxon>
        <taxon>Eustigmatophyceae</taxon>
        <taxon>Eustigmatales</taxon>
        <taxon>Monodopsidaceae</taxon>
        <taxon>Nannochloropsis</taxon>
    </lineage>
</organism>
<comment type="caution">
    <text evidence="2">The sequence shown here is derived from an EMBL/GenBank/DDBJ whole genome shotgun (WGS) entry which is preliminary data.</text>
</comment>
<dbReference type="AlphaFoldDB" id="W7TXT2"/>